<dbReference type="SUPFAM" id="SSF49464">
    <property type="entry name" value="Carboxypeptidase regulatory domain-like"/>
    <property type="match status" value="1"/>
</dbReference>
<sequence length="256" mass="26694">ADESLLEAAITASEGNIRGADSDDLKNISDEIDAVPTAAEIDTQLSGTHGGGDWGTESAGTSPLTVTVKDSITTNPVPGVTVHVKNSDGSILYDWGVTDENGQVGLLLDDGTYYLWCRKVGVYSFTNPTTTVVGGVTAKEIQGVLFSPSSPPTPETCVVFGTIHDASSVAQGGVVVRAELVEPKQFTTGGIQVIKTAITTTADGTGYWELVLTRSGQYTYPNVVYGIKVEGVATAEYSIPDQASVAFADLPENANT</sequence>
<gene>
    <name evidence="2" type="ORF">LCGC14_3021670</name>
</gene>
<dbReference type="AlphaFoldDB" id="A0A0F8WVJ9"/>
<dbReference type="EMBL" id="LAZR01062835">
    <property type="protein sequence ID" value="KKK60708.1"/>
    <property type="molecule type" value="Genomic_DNA"/>
</dbReference>
<name>A0A0F8WVJ9_9ZZZZ</name>
<feature type="non-terminal residue" evidence="2">
    <location>
        <position position="1"/>
    </location>
</feature>
<reference evidence="2" key="1">
    <citation type="journal article" date="2015" name="Nature">
        <title>Complex archaea that bridge the gap between prokaryotes and eukaryotes.</title>
        <authorList>
            <person name="Spang A."/>
            <person name="Saw J.H."/>
            <person name="Jorgensen S.L."/>
            <person name="Zaremba-Niedzwiedzka K."/>
            <person name="Martijn J."/>
            <person name="Lind A.E."/>
            <person name="van Eijk R."/>
            <person name="Schleper C."/>
            <person name="Guy L."/>
            <person name="Ettema T.J."/>
        </authorList>
    </citation>
    <scope>NUCLEOTIDE SEQUENCE</scope>
</reference>
<accession>A0A0F8WVJ9</accession>
<protein>
    <submittedName>
        <fullName evidence="2">Uncharacterized protein</fullName>
    </submittedName>
</protein>
<comment type="caution">
    <text evidence="2">The sequence shown here is derived from an EMBL/GenBank/DDBJ whole genome shotgun (WGS) entry which is preliminary data.</text>
</comment>
<proteinExistence type="predicted"/>
<dbReference type="InterPro" id="IPR008969">
    <property type="entry name" value="CarboxyPept-like_regulatory"/>
</dbReference>
<evidence type="ECO:0000256" key="1">
    <source>
        <dbReference type="SAM" id="MobiDB-lite"/>
    </source>
</evidence>
<dbReference type="Gene3D" id="2.60.40.1120">
    <property type="entry name" value="Carboxypeptidase-like, regulatory domain"/>
    <property type="match status" value="1"/>
</dbReference>
<feature type="region of interest" description="Disordered" evidence="1">
    <location>
        <begin position="43"/>
        <end position="62"/>
    </location>
</feature>
<organism evidence="2">
    <name type="scientific">marine sediment metagenome</name>
    <dbReference type="NCBI Taxonomy" id="412755"/>
    <lineage>
        <taxon>unclassified sequences</taxon>
        <taxon>metagenomes</taxon>
        <taxon>ecological metagenomes</taxon>
    </lineage>
</organism>
<evidence type="ECO:0000313" key="2">
    <source>
        <dbReference type="EMBL" id="KKK60708.1"/>
    </source>
</evidence>